<feature type="region of interest" description="Disordered" evidence="3">
    <location>
        <begin position="1"/>
        <end position="50"/>
    </location>
</feature>
<keyword evidence="2" id="KW-0677">Repeat</keyword>
<dbReference type="Ensembl" id="ENSPKIT00000022498.1">
    <property type="protein sequence ID" value="ENSPKIP00000041463.1"/>
    <property type="gene ID" value="ENSPKIG00000018007.1"/>
</dbReference>
<dbReference type="STRING" id="1676925.ENSPKIP00000041463"/>
<dbReference type="GeneTree" id="ENSGT00940000155040"/>
<name>A0A3B3TGC6_9TELE</name>
<evidence type="ECO:0000256" key="3">
    <source>
        <dbReference type="SAM" id="MobiDB-lite"/>
    </source>
</evidence>
<evidence type="ECO:0000256" key="1">
    <source>
        <dbReference type="ARBA" id="ARBA00022614"/>
    </source>
</evidence>
<dbReference type="Gene3D" id="3.80.10.10">
    <property type="entry name" value="Ribonuclease Inhibitor"/>
    <property type="match status" value="2"/>
</dbReference>
<keyword evidence="1" id="KW-0433">Leucine-rich repeat</keyword>
<dbReference type="PROSITE" id="PS51450">
    <property type="entry name" value="LRR"/>
    <property type="match status" value="3"/>
</dbReference>
<dbReference type="AlphaFoldDB" id="A0A3B3TGC6"/>
<organism evidence="4 5">
    <name type="scientific">Paramormyrops kingsleyae</name>
    <dbReference type="NCBI Taxonomy" id="1676925"/>
    <lineage>
        <taxon>Eukaryota</taxon>
        <taxon>Metazoa</taxon>
        <taxon>Chordata</taxon>
        <taxon>Craniata</taxon>
        <taxon>Vertebrata</taxon>
        <taxon>Euteleostomi</taxon>
        <taxon>Actinopterygii</taxon>
        <taxon>Neopterygii</taxon>
        <taxon>Teleostei</taxon>
        <taxon>Osteoglossocephala</taxon>
        <taxon>Osteoglossomorpha</taxon>
        <taxon>Osteoglossiformes</taxon>
        <taxon>Mormyridae</taxon>
        <taxon>Paramormyrops</taxon>
    </lineage>
</organism>
<feature type="compositionally biased region" description="Basic and acidic residues" evidence="3">
    <location>
        <begin position="395"/>
        <end position="405"/>
    </location>
</feature>
<accession>A0A3B3TGC6</accession>
<evidence type="ECO:0000313" key="5">
    <source>
        <dbReference type="Proteomes" id="UP000261540"/>
    </source>
</evidence>
<sequence length="411" mass="47377">MGNSSKKEAAEGGDGGEVEEEGGQGEMQVEENEEEEDEITAKEEEEPQWDQELPIRVEDDIESKEMILNMSYCRMYNLPNRICSLTYLVKLYLSNNRLQTLPKSLAQLQGLHLLALDQNRMDDLPVVVCELVNLTHLYLSNNKLLTLPVEMVNLRKLHCLWLDGNYFQHFPRLLVKLPNLSVLQMGDNMIRDLPNNMWCMSALRCLWLYGNRFTKLPNVLLRMEALEILDFDNNRLTKLPELDHMPALRLFSYDHNMVKYPPLVREEALVVGRGADIYLEKRQKKKDDQRMAAQTEAKKNAEMENKKFLKMRLTKSNTISSSMGPEQEQEPIIHGILKNSTSFDRRPNGVADGMAEGTGPMKCHGEQEELLYDEDGMEYEQDPVVYQGLTRQTRLAKEEKRERGGHITSLT</sequence>
<dbReference type="InterPro" id="IPR050216">
    <property type="entry name" value="LRR_domain-containing"/>
</dbReference>
<protein>
    <submittedName>
        <fullName evidence="4">Leucine rich repeat containing 10B</fullName>
    </submittedName>
</protein>
<dbReference type="PANTHER" id="PTHR48051">
    <property type="match status" value="1"/>
</dbReference>
<proteinExistence type="predicted"/>
<dbReference type="InterPro" id="IPR001611">
    <property type="entry name" value="Leu-rich_rpt"/>
</dbReference>
<dbReference type="SUPFAM" id="SSF52058">
    <property type="entry name" value="L domain-like"/>
    <property type="match status" value="1"/>
</dbReference>
<dbReference type="SMART" id="SM00364">
    <property type="entry name" value="LRR_BAC"/>
    <property type="match status" value="4"/>
</dbReference>
<evidence type="ECO:0000256" key="2">
    <source>
        <dbReference type="ARBA" id="ARBA00022737"/>
    </source>
</evidence>
<feature type="compositionally biased region" description="Basic and acidic residues" evidence="3">
    <location>
        <begin position="1"/>
        <end position="10"/>
    </location>
</feature>
<dbReference type="GO" id="GO:0005737">
    <property type="term" value="C:cytoplasm"/>
    <property type="evidence" value="ECO:0007669"/>
    <property type="project" value="TreeGrafter"/>
</dbReference>
<dbReference type="SMART" id="SM00365">
    <property type="entry name" value="LRR_SD22"/>
    <property type="match status" value="4"/>
</dbReference>
<dbReference type="Pfam" id="PF13855">
    <property type="entry name" value="LRR_8"/>
    <property type="match status" value="1"/>
</dbReference>
<feature type="compositionally biased region" description="Acidic residues" evidence="3">
    <location>
        <begin position="14"/>
        <end position="49"/>
    </location>
</feature>
<dbReference type="InterPro" id="IPR003591">
    <property type="entry name" value="Leu-rich_rpt_typical-subtyp"/>
</dbReference>
<dbReference type="PANTHER" id="PTHR48051:SF51">
    <property type="entry name" value="LEUCINE-RICH REPEAT-CONTAINING PROTEIN 10B"/>
    <property type="match status" value="1"/>
</dbReference>
<dbReference type="Proteomes" id="UP000261540">
    <property type="component" value="Unplaced"/>
</dbReference>
<dbReference type="InterPro" id="IPR032675">
    <property type="entry name" value="LRR_dom_sf"/>
</dbReference>
<keyword evidence="5" id="KW-1185">Reference proteome</keyword>
<feature type="region of interest" description="Disordered" evidence="3">
    <location>
        <begin position="390"/>
        <end position="411"/>
    </location>
</feature>
<reference evidence="4" key="2">
    <citation type="submission" date="2025-09" db="UniProtKB">
        <authorList>
            <consortium name="Ensembl"/>
        </authorList>
    </citation>
    <scope>IDENTIFICATION</scope>
</reference>
<evidence type="ECO:0000313" key="4">
    <source>
        <dbReference type="Ensembl" id="ENSPKIP00000041463.1"/>
    </source>
</evidence>
<reference evidence="4" key="1">
    <citation type="submission" date="2025-08" db="UniProtKB">
        <authorList>
            <consortium name="Ensembl"/>
        </authorList>
    </citation>
    <scope>IDENTIFICATION</scope>
</reference>
<dbReference type="SMART" id="SM00369">
    <property type="entry name" value="LRR_TYP"/>
    <property type="match status" value="5"/>
</dbReference>